<organism evidence="2 3">
    <name type="scientific">Shewanella avicenniae</name>
    <dbReference type="NCBI Taxonomy" id="2814294"/>
    <lineage>
        <taxon>Bacteria</taxon>
        <taxon>Pseudomonadati</taxon>
        <taxon>Pseudomonadota</taxon>
        <taxon>Gammaproteobacteria</taxon>
        <taxon>Alteromonadales</taxon>
        <taxon>Shewanellaceae</taxon>
        <taxon>Shewanella</taxon>
    </lineage>
</organism>
<protein>
    <submittedName>
        <fullName evidence="2">MOSC domain-containing protein</fullName>
    </submittedName>
</protein>
<keyword evidence="3" id="KW-1185">Reference proteome</keyword>
<accession>A0ABX7QPX4</accession>
<dbReference type="PROSITE" id="PS51340">
    <property type="entry name" value="MOSC"/>
    <property type="match status" value="1"/>
</dbReference>
<dbReference type="InterPro" id="IPR052353">
    <property type="entry name" value="Benzoxazolinone_Detox_Enz"/>
</dbReference>
<dbReference type="Pfam" id="PF03475">
    <property type="entry name" value="YiiM_3-alpha"/>
    <property type="match status" value="1"/>
</dbReference>
<dbReference type="Gene3D" id="2.40.33.20">
    <property type="entry name" value="PK beta-barrel domain-like"/>
    <property type="match status" value="1"/>
</dbReference>
<evidence type="ECO:0000313" key="2">
    <source>
        <dbReference type="EMBL" id="QSX33527.1"/>
    </source>
</evidence>
<dbReference type="InterPro" id="IPR011037">
    <property type="entry name" value="Pyrv_Knase-like_insert_dom_sf"/>
</dbReference>
<dbReference type="EMBL" id="CP071503">
    <property type="protein sequence ID" value="QSX33527.1"/>
    <property type="molecule type" value="Genomic_DNA"/>
</dbReference>
<reference evidence="2 3" key="1">
    <citation type="submission" date="2021-03" db="EMBL/GenBank/DDBJ databases">
        <title>Novel species identification of genus Shewanella.</title>
        <authorList>
            <person name="Liu G."/>
            <person name="Zhang Q."/>
        </authorList>
    </citation>
    <scope>NUCLEOTIDE SEQUENCE [LARGE SCALE GENOMIC DNA]</scope>
    <source>
        <strain evidence="2 3">FJAT-51800</strain>
    </source>
</reference>
<dbReference type="SUPFAM" id="SSF50800">
    <property type="entry name" value="PK beta-barrel domain-like"/>
    <property type="match status" value="1"/>
</dbReference>
<feature type="domain" description="MOSC" evidence="1">
    <location>
        <begin position="30"/>
        <end position="166"/>
    </location>
</feature>
<dbReference type="InterPro" id="IPR005163">
    <property type="entry name" value="Tri_helical_YiiM-like"/>
</dbReference>
<name>A0ABX7QPX4_9GAMM</name>
<dbReference type="InterPro" id="IPR005302">
    <property type="entry name" value="MoCF_Sase_C"/>
</dbReference>
<evidence type="ECO:0000259" key="1">
    <source>
        <dbReference type="PROSITE" id="PS51340"/>
    </source>
</evidence>
<dbReference type="PANTHER" id="PTHR30212:SF2">
    <property type="entry name" value="PROTEIN YIIM"/>
    <property type="match status" value="1"/>
</dbReference>
<dbReference type="PANTHER" id="PTHR30212">
    <property type="entry name" value="PROTEIN YIIM"/>
    <property type="match status" value="1"/>
</dbReference>
<sequence length="234" mass="26474">MRKMTISLTGLYAGTGNRFTEEVQSGINSKQTMRQLIVHRDHLEGDTRFDLKNHGGDERVLHHFPQEHYAFFKQQGLMAADRQAPALGENISTLGLLEQDVCIGDEIAIGEVLLQITLPRAPCFKTNLQFRQREFARTMQDTARCGWLYRVLTPGTINEGDAVAIVQRHGDITVAEAIALYFAEPFDAAAYQRLLTAPALGSDWQQNLHKRLASNRCESWQGRLYGSEHLYQGW</sequence>
<dbReference type="Pfam" id="PF03473">
    <property type="entry name" value="MOSC"/>
    <property type="match status" value="1"/>
</dbReference>
<proteinExistence type="predicted"/>
<gene>
    <name evidence="2" type="ORF">JYB87_17755</name>
</gene>
<evidence type="ECO:0000313" key="3">
    <source>
        <dbReference type="Proteomes" id="UP000662770"/>
    </source>
</evidence>
<dbReference type="Proteomes" id="UP000662770">
    <property type="component" value="Chromosome"/>
</dbReference>